<dbReference type="InterPro" id="IPR038157">
    <property type="entry name" value="FeoA_core_dom"/>
</dbReference>
<evidence type="ECO:0000259" key="2">
    <source>
        <dbReference type="SMART" id="SM00899"/>
    </source>
</evidence>
<reference evidence="3 4" key="1">
    <citation type="submission" date="2019-02" db="EMBL/GenBank/DDBJ databases">
        <title>Deep-cultivation of Planctomycetes and their phenomic and genomic characterization uncovers novel biology.</title>
        <authorList>
            <person name="Wiegand S."/>
            <person name="Jogler M."/>
            <person name="Boedeker C."/>
            <person name="Pinto D."/>
            <person name="Vollmers J."/>
            <person name="Rivas-Marin E."/>
            <person name="Kohn T."/>
            <person name="Peeters S.H."/>
            <person name="Heuer A."/>
            <person name="Rast P."/>
            <person name="Oberbeckmann S."/>
            <person name="Bunk B."/>
            <person name="Jeske O."/>
            <person name="Meyerdierks A."/>
            <person name="Storesund J.E."/>
            <person name="Kallscheuer N."/>
            <person name="Luecker S."/>
            <person name="Lage O.M."/>
            <person name="Pohl T."/>
            <person name="Merkel B.J."/>
            <person name="Hornburger P."/>
            <person name="Mueller R.-W."/>
            <person name="Bruemmer F."/>
            <person name="Labrenz M."/>
            <person name="Spormann A.M."/>
            <person name="Op den Camp H."/>
            <person name="Overmann J."/>
            <person name="Amann R."/>
            <person name="Jetten M.S.M."/>
            <person name="Mascher T."/>
            <person name="Medema M.H."/>
            <person name="Devos D.P."/>
            <person name="Kaster A.-K."/>
            <person name="Ovreas L."/>
            <person name="Rohde M."/>
            <person name="Galperin M.Y."/>
            <person name="Jogler C."/>
        </authorList>
    </citation>
    <scope>NUCLEOTIDE SEQUENCE [LARGE SCALE GENOMIC DNA]</scope>
    <source>
        <strain evidence="3 4">ElP</strain>
    </source>
</reference>
<proteinExistence type="predicted"/>
<dbReference type="InterPro" id="IPR007167">
    <property type="entry name" value="Fe-transptr_FeoA-like"/>
</dbReference>
<name>A0A518GV44_9BACT</name>
<dbReference type="Proteomes" id="UP000317835">
    <property type="component" value="Chromosome"/>
</dbReference>
<gene>
    <name evidence="3" type="ORF">ElP_02860</name>
</gene>
<dbReference type="EMBL" id="CP036426">
    <property type="protein sequence ID" value="QDV32454.1"/>
    <property type="molecule type" value="Genomic_DNA"/>
</dbReference>
<protein>
    <submittedName>
        <fullName evidence="3">Ferrous iron transport protein A</fullName>
    </submittedName>
</protein>
<dbReference type="Gene3D" id="2.30.30.90">
    <property type="match status" value="1"/>
</dbReference>
<evidence type="ECO:0000256" key="1">
    <source>
        <dbReference type="ARBA" id="ARBA00023004"/>
    </source>
</evidence>
<dbReference type="PANTHER" id="PTHR42954">
    <property type="entry name" value="FE(2+) TRANSPORT PROTEIN A"/>
    <property type="match status" value="1"/>
</dbReference>
<dbReference type="SUPFAM" id="SSF50037">
    <property type="entry name" value="C-terminal domain of transcriptional repressors"/>
    <property type="match status" value="1"/>
</dbReference>
<evidence type="ECO:0000313" key="4">
    <source>
        <dbReference type="Proteomes" id="UP000317835"/>
    </source>
</evidence>
<organism evidence="3 4">
    <name type="scientific">Tautonia plasticadhaerens</name>
    <dbReference type="NCBI Taxonomy" id="2527974"/>
    <lineage>
        <taxon>Bacteria</taxon>
        <taxon>Pseudomonadati</taxon>
        <taxon>Planctomycetota</taxon>
        <taxon>Planctomycetia</taxon>
        <taxon>Isosphaerales</taxon>
        <taxon>Isosphaeraceae</taxon>
        <taxon>Tautonia</taxon>
    </lineage>
</organism>
<dbReference type="AlphaFoldDB" id="A0A518GV44"/>
<dbReference type="InterPro" id="IPR052713">
    <property type="entry name" value="FeoA"/>
</dbReference>
<dbReference type="GO" id="GO:0046914">
    <property type="term" value="F:transition metal ion binding"/>
    <property type="evidence" value="ECO:0007669"/>
    <property type="project" value="InterPro"/>
</dbReference>
<keyword evidence="1" id="KW-0408">Iron</keyword>
<dbReference type="SMART" id="SM00899">
    <property type="entry name" value="FeoA"/>
    <property type="match status" value="1"/>
</dbReference>
<dbReference type="PANTHER" id="PTHR42954:SF2">
    <property type="entry name" value="FE(2+) TRANSPORT PROTEIN A"/>
    <property type="match status" value="1"/>
</dbReference>
<accession>A0A518GV44</accession>
<dbReference type="Pfam" id="PF04023">
    <property type="entry name" value="FeoA"/>
    <property type="match status" value="1"/>
</dbReference>
<dbReference type="InterPro" id="IPR008988">
    <property type="entry name" value="Transcriptional_repressor_C"/>
</dbReference>
<dbReference type="KEGG" id="tpla:ElP_02860"/>
<sequence length="80" mass="8444">MTMSTPSRLSELSVGQSANVLAVDVTTDSGVRAMEMGLIPGTEVKLVAVAPLGDPLVFELRGYRLSLRRAEASGVEVSPR</sequence>
<keyword evidence="4" id="KW-1185">Reference proteome</keyword>
<evidence type="ECO:0000313" key="3">
    <source>
        <dbReference type="EMBL" id="QDV32454.1"/>
    </source>
</evidence>
<dbReference type="RefSeq" id="WP_197446635.1">
    <property type="nucleotide sequence ID" value="NZ_CP036426.1"/>
</dbReference>
<feature type="domain" description="Ferrous iron transporter FeoA-like" evidence="2">
    <location>
        <begin position="7"/>
        <end position="79"/>
    </location>
</feature>